<dbReference type="EMBL" id="MT143776">
    <property type="protein sequence ID" value="QJB02348.1"/>
    <property type="molecule type" value="Genomic_DNA"/>
</dbReference>
<evidence type="ECO:0000313" key="1">
    <source>
        <dbReference type="EMBL" id="QJA99033.1"/>
    </source>
</evidence>
<name>A0A6M3LW51_9ZZZZ</name>
<dbReference type="InterPro" id="IPR029063">
    <property type="entry name" value="SAM-dependent_MTases_sf"/>
</dbReference>
<dbReference type="Pfam" id="PF13578">
    <property type="entry name" value="Methyltransf_24"/>
    <property type="match status" value="1"/>
</dbReference>
<proteinExistence type="predicted"/>
<dbReference type="SUPFAM" id="SSF53335">
    <property type="entry name" value="S-adenosyl-L-methionine-dependent methyltransferases"/>
    <property type="match status" value="1"/>
</dbReference>
<dbReference type="GO" id="GO:0008168">
    <property type="term" value="F:methyltransferase activity"/>
    <property type="evidence" value="ECO:0007669"/>
    <property type="project" value="UniProtKB-KW"/>
</dbReference>
<dbReference type="Gene3D" id="3.40.50.150">
    <property type="entry name" value="Vaccinia Virus protein VP39"/>
    <property type="match status" value="1"/>
</dbReference>
<organism evidence="1">
    <name type="scientific">viral metagenome</name>
    <dbReference type="NCBI Taxonomy" id="1070528"/>
    <lineage>
        <taxon>unclassified sequences</taxon>
        <taxon>metagenomes</taxon>
        <taxon>organismal metagenomes</taxon>
    </lineage>
</organism>
<protein>
    <submittedName>
        <fullName evidence="1">Putative methyltransferase</fullName>
    </submittedName>
</protein>
<evidence type="ECO:0000313" key="2">
    <source>
        <dbReference type="EMBL" id="QJB02348.1"/>
    </source>
</evidence>
<keyword evidence="1" id="KW-0808">Transferase</keyword>
<dbReference type="GO" id="GO:0032259">
    <property type="term" value="P:methylation"/>
    <property type="evidence" value="ECO:0007669"/>
    <property type="project" value="UniProtKB-KW"/>
</dbReference>
<dbReference type="AlphaFoldDB" id="A0A6M3LW51"/>
<dbReference type="EMBL" id="MT143624">
    <property type="protein sequence ID" value="QJA99033.1"/>
    <property type="molecule type" value="Genomic_DNA"/>
</dbReference>
<keyword evidence="1" id="KW-0489">Methyltransferase</keyword>
<reference evidence="1" key="1">
    <citation type="submission" date="2020-03" db="EMBL/GenBank/DDBJ databases">
        <title>The deep terrestrial virosphere.</title>
        <authorList>
            <person name="Holmfeldt K."/>
            <person name="Nilsson E."/>
            <person name="Simone D."/>
            <person name="Lopez-Fernandez M."/>
            <person name="Wu X."/>
            <person name="de Brujin I."/>
            <person name="Lundin D."/>
            <person name="Andersson A."/>
            <person name="Bertilsson S."/>
            <person name="Dopson M."/>
        </authorList>
    </citation>
    <scope>NUCLEOTIDE SEQUENCE</scope>
    <source>
        <strain evidence="1">MM171A01374</strain>
        <strain evidence="2">MM171B01363</strain>
    </source>
</reference>
<accession>A0A6M3LW51</accession>
<sequence>MDANILRELAENAPQQGIYPSPMFPPSIYYRFLRLLTGRMKPECSVELGICGGGGSLHMALGHPDGLVIGIDVANDYPTHIEYVIETCPNVRFWRMDSIEAAIEYEAALLPPVSVLFIDTIHTYERTMAEFAAWRSLLAADAVVVLDDLFRDGMDRVWRELPGEKARFDLLHIGGVPTDGGFGVVYNIY</sequence>
<gene>
    <name evidence="1" type="ORF">MM171A01374_0004</name>
    <name evidence="2" type="ORF">MM171B01363_0011</name>
</gene>